<comment type="caution">
    <text evidence="7">The sequence shown here is derived from an EMBL/GenBank/DDBJ whole genome shotgun (WGS) entry which is preliminary data.</text>
</comment>
<evidence type="ECO:0000256" key="4">
    <source>
        <dbReference type="ARBA" id="ARBA00022729"/>
    </source>
</evidence>
<dbReference type="InterPro" id="IPR006766">
    <property type="entry name" value="EXORDIUM-like"/>
</dbReference>
<dbReference type="PANTHER" id="PTHR31279">
    <property type="entry name" value="PROTEIN EXORDIUM-LIKE 5"/>
    <property type="match status" value="1"/>
</dbReference>
<feature type="signal peptide" evidence="6">
    <location>
        <begin position="1"/>
        <end position="21"/>
    </location>
</feature>
<name>A0A9Q0Z6X6_9ROSI</name>
<keyword evidence="8" id="KW-1185">Reference proteome</keyword>
<dbReference type="Proteomes" id="UP001151752">
    <property type="component" value="Chromosome 14"/>
</dbReference>
<organism evidence="7 8">
    <name type="scientific">Salix koriyanagi</name>
    <dbReference type="NCBI Taxonomy" id="2511006"/>
    <lineage>
        <taxon>Eukaryota</taxon>
        <taxon>Viridiplantae</taxon>
        <taxon>Streptophyta</taxon>
        <taxon>Embryophyta</taxon>
        <taxon>Tracheophyta</taxon>
        <taxon>Spermatophyta</taxon>
        <taxon>Magnoliopsida</taxon>
        <taxon>eudicotyledons</taxon>
        <taxon>Gunneridae</taxon>
        <taxon>Pentapetalae</taxon>
        <taxon>rosids</taxon>
        <taxon>fabids</taxon>
        <taxon>Malpighiales</taxon>
        <taxon>Salicaceae</taxon>
        <taxon>Saliceae</taxon>
        <taxon>Salix</taxon>
    </lineage>
</organism>
<evidence type="ECO:0000313" key="7">
    <source>
        <dbReference type="EMBL" id="KAJ6723388.1"/>
    </source>
</evidence>
<keyword evidence="4 6" id="KW-0732">Signal</keyword>
<evidence type="ECO:0000256" key="1">
    <source>
        <dbReference type="ARBA" id="ARBA00004271"/>
    </source>
</evidence>
<dbReference type="Pfam" id="PF04674">
    <property type="entry name" value="Phi_1"/>
    <property type="match status" value="1"/>
</dbReference>
<accession>A0A9Q0Z6X6</accession>
<reference evidence="7" key="2">
    <citation type="journal article" date="2023" name="Int. J. Mol. Sci.">
        <title>De Novo Assembly and Annotation of 11 Diverse Shrub Willow (Salix) Genomes Reveals Novel Gene Organization in Sex-Linked Regions.</title>
        <authorList>
            <person name="Hyden B."/>
            <person name="Feng K."/>
            <person name="Yates T.B."/>
            <person name="Jawdy S."/>
            <person name="Cereghino C."/>
            <person name="Smart L.B."/>
            <person name="Muchero W."/>
        </authorList>
    </citation>
    <scope>NUCLEOTIDE SEQUENCE</scope>
    <source>
        <tissue evidence="7">Shoot tip</tissue>
    </source>
</reference>
<comment type="subcellular location">
    <subcellularLocation>
        <location evidence="1">Secreted</location>
        <location evidence="1">Extracellular space</location>
        <location evidence="1">Apoplast</location>
    </subcellularLocation>
</comment>
<keyword evidence="3" id="KW-0964">Secreted</keyword>
<evidence type="ECO:0000256" key="2">
    <source>
        <dbReference type="ARBA" id="ARBA00022523"/>
    </source>
</evidence>
<dbReference type="AlphaFoldDB" id="A0A9Q0Z6X6"/>
<evidence type="ECO:0000256" key="5">
    <source>
        <dbReference type="ARBA" id="ARBA00023591"/>
    </source>
</evidence>
<dbReference type="GO" id="GO:0048046">
    <property type="term" value="C:apoplast"/>
    <property type="evidence" value="ECO:0007669"/>
    <property type="project" value="UniProtKB-SubCell"/>
</dbReference>
<proteinExistence type="inferred from homology"/>
<evidence type="ECO:0000313" key="8">
    <source>
        <dbReference type="Proteomes" id="UP001151752"/>
    </source>
</evidence>
<evidence type="ECO:0000256" key="6">
    <source>
        <dbReference type="SAM" id="SignalP"/>
    </source>
</evidence>
<reference evidence="7" key="1">
    <citation type="submission" date="2022-11" db="EMBL/GenBank/DDBJ databases">
        <authorList>
            <person name="Hyden B.L."/>
            <person name="Feng K."/>
            <person name="Yates T."/>
            <person name="Jawdy S."/>
            <person name="Smart L.B."/>
            <person name="Muchero W."/>
        </authorList>
    </citation>
    <scope>NUCLEOTIDE SEQUENCE</scope>
    <source>
        <tissue evidence="7">Shoot tip</tissue>
    </source>
</reference>
<gene>
    <name evidence="7" type="ORF">OIU74_007873</name>
</gene>
<sequence length="298" mass="31947">MSVRSLFIIVNTLALATWSYGLNQSRNQPSSLATSSTSVAYHGGPLLTRPSGIDIYLIWYGAFSLKDRTTITDFFASFSPKGLVPRQEPSVSTWWRTVSSYKDKAHAPVSRIVRLVKQVGDPYSLGKNLKRAQNRQPSQQEHNVNVEKFCMDSCGFHDSVLVTPKGSVIVYAHVGDAVQCPGFCAWPDAVPAYGPPGQALVAPNGVGADGMVINMATILAGAATNPFRTGYFQGDVLAPLEAVSACPGIFGAGAYPGYPGNLMVDKFSKASYNVYGANGEKFLLPAVWDLVGLTCKVV</sequence>
<feature type="chain" id="PRO_5040162421" evidence="6">
    <location>
        <begin position="22"/>
        <end position="298"/>
    </location>
</feature>
<protein>
    <submittedName>
        <fullName evidence="7">PROTEIN EXORDIUM-LIKE 2</fullName>
    </submittedName>
</protein>
<dbReference type="EMBL" id="JAPFFM010000013">
    <property type="protein sequence ID" value="KAJ6723388.1"/>
    <property type="molecule type" value="Genomic_DNA"/>
</dbReference>
<dbReference type="PANTHER" id="PTHR31279:SF58">
    <property type="entry name" value="PROTEIN EXORDIUM-LIKE 2"/>
    <property type="match status" value="1"/>
</dbReference>
<comment type="similarity">
    <text evidence="5">Belongs to the EXORDIUM family.</text>
</comment>
<keyword evidence="2" id="KW-0052">Apoplast</keyword>
<evidence type="ECO:0000256" key="3">
    <source>
        <dbReference type="ARBA" id="ARBA00022525"/>
    </source>
</evidence>